<sequence length="541" mass="60191">MTDPVVLADPLGVVTAQMAREVAQVHGVCIRPLMRRVLDREIGTDTRVAIPCGSTHESVCPACATKARLLRIQQCAEGWHRDTELDPPEDEAAETDETEGDRTGAVDAEDGLGDQLGDDRRVPDDDPFDADDIEGSPEPGSAGCTERRVRSTRRRSDAPDLPRVPTEDRTVGRSFTAPDGTVYRPSMFLTLTLPSYGKVRAGAPVDPDTYDYRRAALDAVLFPRLVDRFWQNLRRVAGYKVQYFAAVEPQHRLAPHLHAALRGTIPRAVVKEVVLATYVQVWWPAFDEPVYMDRKPRWDGTDYVDPDTGTVLPTWQEALDQVEDDQPAHVARFGKQHDYAGIIAPSPDADRAIRYLTKYLTKSIADAYVTPDSGPSPRYAAHVDRLHAELRWLPCSERCANWLRYGIQPKDATARLVPGRCDGKAHDRENLGLGGRRVLVSRQWSGKTLSEHRADRATVVREALEAAGMLAPEIERMAATVMAADGKPRFVWTDTRPDPITYARVIMHAVAERLRWKAQYRAAKEQADAGDNHSATEGLSP</sequence>
<dbReference type="Pfam" id="PF20199">
    <property type="entry name" value="RepSA"/>
    <property type="match status" value="1"/>
</dbReference>
<accession>A0ABP7D6J0</accession>
<name>A0ABP7D6J0_9ACTN</name>
<protein>
    <recommendedName>
        <fullName evidence="4">Replication initiation protein</fullName>
    </recommendedName>
</protein>
<gene>
    <name evidence="2" type="ORF">GCM10022204_15760</name>
</gene>
<dbReference type="InterPro" id="IPR046828">
    <property type="entry name" value="RepSA"/>
</dbReference>
<organism evidence="2 3">
    <name type="scientific">Microlunatus aurantiacus</name>
    <dbReference type="NCBI Taxonomy" id="446786"/>
    <lineage>
        <taxon>Bacteria</taxon>
        <taxon>Bacillati</taxon>
        <taxon>Actinomycetota</taxon>
        <taxon>Actinomycetes</taxon>
        <taxon>Propionibacteriales</taxon>
        <taxon>Propionibacteriaceae</taxon>
        <taxon>Microlunatus</taxon>
    </lineage>
</organism>
<reference evidence="3" key="1">
    <citation type="journal article" date="2019" name="Int. J. Syst. Evol. Microbiol.">
        <title>The Global Catalogue of Microorganisms (GCM) 10K type strain sequencing project: providing services to taxonomists for standard genome sequencing and annotation.</title>
        <authorList>
            <consortium name="The Broad Institute Genomics Platform"/>
            <consortium name="The Broad Institute Genome Sequencing Center for Infectious Disease"/>
            <person name="Wu L."/>
            <person name="Ma J."/>
        </authorList>
    </citation>
    <scope>NUCLEOTIDE SEQUENCE [LARGE SCALE GENOMIC DNA]</scope>
    <source>
        <strain evidence="3">JCM 16548</strain>
    </source>
</reference>
<dbReference type="EMBL" id="BAAAYX010000004">
    <property type="protein sequence ID" value="GAA3699974.1"/>
    <property type="molecule type" value="Genomic_DNA"/>
</dbReference>
<feature type="region of interest" description="Disordered" evidence="1">
    <location>
        <begin position="80"/>
        <end position="177"/>
    </location>
</feature>
<feature type="compositionally biased region" description="Basic and acidic residues" evidence="1">
    <location>
        <begin position="145"/>
        <end position="171"/>
    </location>
</feature>
<keyword evidence="3" id="KW-1185">Reference proteome</keyword>
<feature type="compositionally biased region" description="Acidic residues" evidence="1">
    <location>
        <begin position="85"/>
        <end position="99"/>
    </location>
</feature>
<dbReference type="Proteomes" id="UP001500051">
    <property type="component" value="Unassembled WGS sequence"/>
</dbReference>
<dbReference type="RefSeq" id="WP_344811773.1">
    <property type="nucleotide sequence ID" value="NZ_BAAAYX010000004.1"/>
</dbReference>
<comment type="caution">
    <text evidence="2">The sequence shown here is derived from an EMBL/GenBank/DDBJ whole genome shotgun (WGS) entry which is preliminary data.</text>
</comment>
<evidence type="ECO:0000256" key="1">
    <source>
        <dbReference type="SAM" id="MobiDB-lite"/>
    </source>
</evidence>
<feature type="compositionally biased region" description="Acidic residues" evidence="1">
    <location>
        <begin position="125"/>
        <end position="135"/>
    </location>
</feature>
<proteinExistence type="predicted"/>
<evidence type="ECO:0000313" key="3">
    <source>
        <dbReference type="Proteomes" id="UP001500051"/>
    </source>
</evidence>
<evidence type="ECO:0000313" key="2">
    <source>
        <dbReference type="EMBL" id="GAA3699974.1"/>
    </source>
</evidence>
<evidence type="ECO:0008006" key="4">
    <source>
        <dbReference type="Google" id="ProtNLM"/>
    </source>
</evidence>